<dbReference type="OrthoDB" id="9803599at2"/>
<comment type="caution">
    <text evidence="18">The sequence shown here is derived from an EMBL/GenBank/DDBJ whole genome shotgun (WGS) entry which is preliminary data.</text>
</comment>
<feature type="active site" evidence="9 11">
    <location>
        <position position="677"/>
    </location>
</feature>
<dbReference type="Gene3D" id="1.10.8.60">
    <property type="match status" value="1"/>
</dbReference>
<comment type="induction">
    <text evidence="9">By heat shock.</text>
</comment>
<evidence type="ECO:0000256" key="6">
    <source>
        <dbReference type="ARBA" id="ARBA00022825"/>
    </source>
</evidence>
<dbReference type="STRING" id="29341.RSJ17_09300"/>
<dbReference type="SMART" id="SM00382">
    <property type="entry name" value="AAA"/>
    <property type="match status" value="1"/>
</dbReference>
<dbReference type="Gene3D" id="1.20.5.5270">
    <property type="match status" value="1"/>
</dbReference>
<evidence type="ECO:0000256" key="13">
    <source>
        <dbReference type="PROSITE-ProRule" id="PRU01122"/>
    </source>
</evidence>
<proteinExistence type="evidence at transcript level"/>
<keyword evidence="3 9" id="KW-0645">Protease</keyword>
<comment type="similarity">
    <text evidence="9 10 13 14">Belongs to the peptidase S16 family.</text>
</comment>
<evidence type="ECO:0000256" key="3">
    <source>
        <dbReference type="ARBA" id="ARBA00022670"/>
    </source>
</evidence>
<keyword evidence="7 9" id="KW-0067">ATP-binding</keyword>
<comment type="subunit">
    <text evidence="9 10">Homohexamer. Organized in a ring with a central cavity.</text>
</comment>
<dbReference type="FunFam" id="3.40.50.300:FF:000382">
    <property type="entry name" value="Lon protease homolog 2, peroxisomal"/>
    <property type="match status" value="1"/>
</dbReference>
<comment type="function">
    <text evidence="9">ATP-dependent serine protease that mediates the selective degradation of mutant and abnormal proteins as well as certain short-lived regulatory proteins. Required for cellular homeostasis and for survival from DNA damage and developmental changes induced by stress. Degrades polypeptides processively to yield small peptide fragments that are 5 to 10 amino acids long. Binds to DNA in a double-stranded, site-specific manner.</text>
</comment>
<comment type="catalytic activity">
    <reaction evidence="9 10 13">
        <text>Hydrolysis of proteins in presence of ATP.</text>
        <dbReference type="EC" id="3.4.21.53"/>
    </reaction>
</comment>
<evidence type="ECO:0000259" key="16">
    <source>
        <dbReference type="PROSITE" id="PS51786"/>
    </source>
</evidence>
<dbReference type="Pfam" id="PF22667">
    <property type="entry name" value="Lon_lid"/>
    <property type="match status" value="1"/>
</dbReference>
<dbReference type="Gene3D" id="3.30.230.10">
    <property type="match status" value="1"/>
</dbReference>
<dbReference type="InterPro" id="IPR020568">
    <property type="entry name" value="Ribosomal_Su5_D2-typ_SF"/>
</dbReference>
<dbReference type="GO" id="GO:0006515">
    <property type="term" value="P:protein quality control for misfolded or incompletely synthesized proteins"/>
    <property type="evidence" value="ECO:0007669"/>
    <property type="project" value="UniProtKB-UniRule"/>
</dbReference>
<evidence type="ECO:0000256" key="14">
    <source>
        <dbReference type="RuleBase" id="RU000591"/>
    </source>
</evidence>
<dbReference type="InterPro" id="IPR008269">
    <property type="entry name" value="Lon_proteolytic"/>
</dbReference>
<evidence type="ECO:0000256" key="12">
    <source>
        <dbReference type="PIRSR" id="PIRSR001174-2"/>
    </source>
</evidence>
<accession>A0A0C1R2H7</accession>
<evidence type="ECO:0000256" key="8">
    <source>
        <dbReference type="ARBA" id="ARBA00023016"/>
    </source>
</evidence>
<dbReference type="RefSeq" id="WP_039631585.1">
    <property type="nucleotide sequence ID" value="NZ_AYSO01000014.1"/>
</dbReference>
<dbReference type="PANTHER" id="PTHR10046">
    <property type="entry name" value="ATP DEPENDENT LON PROTEASE FAMILY MEMBER"/>
    <property type="match status" value="1"/>
</dbReference>
<dbReference type="Proteomes" id="UP000031366">
    <property type="component" value="Unassembled WGS sequence"/>
</dbReference>
<dbReference type="CDD" id="cd19500">
    <property type="entry name" value="RecA-like_Lon"/>
    <property type="match status" value="1"/>
</dbReference>
<evidence type="ECO:0000256" key="4">
    <source>
        <dbReference type="ARBA" id="ARBA00022741"/>
    </source>
</evidence>
<dbReference type="NCBIfam" id="TIGR00763">
    <property type="entry name" value="lon"/>
    <property type="match status" value="1"/>
</dbReference>
<dbReference type="Gene3D" id="1.20.58.1480">
    <property type="match status" value="1"/>
</dbReference>
<dbReference type="Gene3D" id="3.40.50.300">
    <property type="entry name" value="P-loop containing nucleotide triphosphate hydrolases"/>
    <property type="match status" value="1"/>
</dbReference>
<keyword evidence="5 9" id="KW-0378">Hydrolase</keyword>
<comment type="subcellular location">
    <subcellularLocation>
        <location evidence="1 9 10">Cytoplasm</location>
    </subcellularLocation>
</comment>
<evidence type="ECO:0000256" key="5">
    <source>
        <dbReference type="ARBA" id="ARBA00022801"/>
    </source>
</evidence>
<evidence type="ECO:0000256" key="1">
    <source>
        <dbReference type="ARBA" id="ARBA00004496"/>
    </source>
</evidence>
<evidence type="ECO:0000256" key="10">
    <source>
        <dbReference type="PIRNR" id="PIRNR001174"/>
    </source>
</evidence>
<keyword evidence="15" id="KW-0175">Coiled coil</keyword>
<feature type="binding site" evidence="9 12">
    <location>
        <begin position="354"/>
        <end position="361"/>
    </location>
    <ligand>
        <name>ATP</name>
        <dbReference type="ChEBI" id="CHEBI:30616"/>
    </ligand>
</feature>
<dbReference type="SUPFAM" id="SSF54211">
    <property type="entry name" value="Ribosomal protein S5 domain 2-like"/>
    <property type="match status" value="1"/>
</dbReference>
<keyword evidence="19" id="KW-1185">Reference proteome</keyword>
<dbReference type="SUPFAM" id="SSF88697">
    <property type="entry name" value="PUA domain-like"/>
    <property type="match status" value="1"/>
</dbReference>
<dbReference type="GO" id="GO:0034605">
    <property type="term" value="P:cellular response to heat"/>
    <property type="evidence" value="ECO:0007669"/>
    <property type="project" value="UniProtKB-UniRule"/>
</dbReference>
<feature type="active site" evidence="9 11">
    <location>
        <position position="720"/>
    </location>
</feature>
<dbReference type="InterPro" id="IPR027065">
    <property type="entry name" value="Lon_Prtase"/>
</dbReference>
<dbReference type="InterPro" id="IPR003593">
    <property type="entry name" value="AAA+_ATPase"/>
</dbReference>
<dbReference type="InterPro" id="IPR015947">
    <property type="entry name" value="PUA-like_sf"/>
</dbReference>
<keyword evidence="6 9" id="KW-0720">Serine protease</keyword>
<keyword evidence="4 9" id="KW-0547">Nucleotide-binding</keyword>
<evidence type="ECO:0000256" key="9">
    <source>
        <dbReference type="HAMAP-Rule" id="MF_01973"/>
    </source>
</evidence>
<dbReference type="Pfam" id="PF02190">
    <property type="entry name" value="LON_substr_bdg"/>
    <property type="match status" value="1"/>
</dbReference>
<dbReference type="GO" id="GO:0016887">
    <property type="term" value="F:ATP hydrolysis activity"/>
    <property type="evidence" value="ECO:0007669"/>
    <property type="project" value="UniProtKB-UniRule"/>
</dbReference>
<dbReference type="PIRSF" id="PIRSF001174">
    <property type="entry name" value="Lon_proteas"/>
    <property type="match status" value="1"/>
</dbReference>
<dbReference type="Gene3D" id="2.30.130.40">
    <property type="entry name" value="LON domain-like"/>
    <property type="match status" value="1"/>
</dbReference>
<dbReference type="InterPro" id="IPR046336">
    <property type="entry name" value="Lon_prtase_N_sf"/>
</dbReference>
<dbReference type="GO" id="GO:0005737">
    <property type="term" value="C:cytoplasm"/>
    <property type="evidence" value="ECO:0007669"/>
    <property type="project" value="UniProtKB-SubCell"/>
</dbReference>
<evidence type="ECO:0000256" key="15">
    <source>
        <dbReference type="SAM" id="Coils"/>
    </source>
</evidence>
<gene>
    <name evidence="9 18" type="primary">lon</name>
    <name evidence="18" type="ORF">U732_3123</name>
</gene>
<dbReference type="GO" id="GO:0004176">
    <property type="term" value="F:ATP-dependent peptidase activity"/>
    <property type="evidence" value="ECO:0007669"/>
    <property type="project" value="UniProtKB-UniRule"/>
</dbReference>
<evidence type="ECO:0000259" key="17">
    <source>
        <dbReference type="PROSITE" id="PS51787"/>
    </source>
</evidence>
<dbReference type="EC" id="3.4.21.53" evidence="9 10"/>
<dbReference type="InterPro" id="IPR014721">
    <property type="entry name" value="Ribsml_uS5_D2-typ_fold_subgr"/>
</dbReference>
<dbReference type="PRINTS" id="PR00830">
    <property type="entry name" value="ENDOLAPTASE"/>
</dbReference>
<protein>
    <recommendedName>
        <fullName evidence="9 10">Lon protease</fullName>
        <ecNumber evidence="9 10">3.4.21.53</ecNumber>
    </recommendedName>
    <alternativeName>
        <fullName evidence="9">ATP-dependent protease La</fullName>
    </alternativeName>
</protein>
<dbReference type="InterPro" id="IPR008268">
    <property type="entry name" value="Peptidase_S16_AS"/>
</dbReference>
<dbReference type="PROSITE" id="PS51787">
    <property type="entry name" value="LON_N"/>
    <property type="match status" value="1"/>
</dbReference>
<dbReference type="Pfam" id="PF05362">
    <property type="entry name" value="Lon_C"/>
    <property type="match status" value="1"/>
</dbReference>
<dbReference type="InterPro" id="IPR003111">
    <property type="entry name" value="Lon_prtase_N"/>
</dbReference>
<feature type="domain" description="Lon proteolytic" evidence="16">
    <location>
        <begin position="590"/>
        <end position="771"/>
    </location>
</feature>
<evidence type="ECO:0000256" key="7">
    <source>
        <dbReference type="ARBA" id="ARBA00022840"/>
    </source>
</evidence>
<dbReference type="InterPro" id="IPR003959">
    <property type="entry name" value="ATPase_AAA_core"/>
</dbReference>
<dbReference type="InterPro" id="IPR027417">
    <property type="entry name" value="P-loop_NTPase"/>
</dbReference>
<dbReference type="GO" id="GO:0043565">
    <property type="term" value="F:sequence-specific DNA binding"/>
    <property type="evidence" value="ECO:0007669"/>
    <property type="project" value="UniProtKB-UniRule"/>
</dbReference>
<dbReference type="PROSITE" id="PS01046">
    <property type="entry name" value="LON_SER"/>
    <property type="match status" value="1"/>
</dbReference>
<evidence type="ECO:0000313" key="19">
    <source>
        <dbReference type="Proteomes" id="UP000031366"/>
    </source>
</evidence>
<keyword evidence="8 9" id="KW-0346">Stress response</keyword>
<dbReference type="InterPro" id="IPR027543">
    <property type="entry name" value="Lon_bac"/>
</dbReference>
<dbReference type="SMART" id="SM00464">
    <property type="entry name" value="LON"/>
    <property type="match status" value="1"/>
</dbReference>
<feature type="domain" description="Lon N-terminal" evidence="17">
    <location>
        <begin position="8"/>
        <end position="202"/>
    </location>
</feature>
<dbReference type="GO" id="GO:0005524">
    <property type="term" value="F:ATP binding"/>
    <property type="evidence" value="ECO:0007669"/>
    <property type="project" value="UniProtKB-UniRule"/>
</dbReference>
<dbReference type="Pfam" id="PF00004">
    <property type="entry name" value="AAA"/>
    <property type="match status" value="1"/>
</dbReference>
<dbReference type="InterPro" id="IPR054594">
    <property type="entry name" value="Lon_lid"/>
</dbReference>
<dbReference type="GO" id="GO:0004252">
    <property type="term" value="F:serine-type endopeptidase activity"/>
    <property type="evidence" value="ECO:0007669"/>
    <property type="project" value="UniProtKB-UniRule"/>
</dbReference>
<dbReference type="SUPFAM" id="SSF52540">
    <property type="entry name" value="P-loop containing nucleoside triphosphate hydrolases"/>
    <property type="match status" value="1"/>
</dbReference>
<evidence type="ECO:0000256" key="2">
    <source>
        <dbReference type="ARBA" id="ARBA00022490"/>
    </source>
</evidence>
<feature type="coiled-coil region" evidence="15">
    <location>
        <begin position="174"/>
        <end position="208"/>
    </location>
</feature>
<name>A0A0C1R2H7_9CLOT</name>
<keyword evidence="2 9" id="KW-0963">Cytoplasm</keyword>
<evidence type="ECO:0000256" key="11">
    <source>
        <dbReference type="PIRSR" id="PIRSR001174-1"/>
    </source>
</evidence>
<reference evidence="18 19" key="1">
    <citation type="journal article" date="2015" name="Infect. Genet. Evol.">
        <title>Genomic sequences of six botulinum neurotoxin-producing strains representing three clostridial species illustrate the mobility and diversity of botulinum neurotoxin genes.</title>
        <authorList>
            <person name="Smith T.J."/>
            <person name="Hill K.K."/>
            <person name="Xie G."/>
            <person name="Foley B.T."/>
            <person name="Williamson C.H."/>
            <person name="Foster J.T."/>
            <person name="Johnson S.L."/>
            <person name="Chertkov O."/>
            <person name="Teshima H."/>
            <person name="Gibbons H.S."/>
            <person name="Johnsky L.A."/>
            <person name="Karavis M.A."/>
            <person name="Smith L.A."/>
        </authorList>
    </citation>
    <scope>NUCLEOTIDE SEQUENCE [LARGE SCALE GENOMIC DNA]</scope>
    <source>
        <strain evidence="18 19">CDC 2741</strain>
    </source>
</reference>
<dbReference type="AlphaFoldDB" id="A0A0C1R2H7"/>
<dbReference type="PROSITE" id="PS51786">
    <property type="entry name" value="LON_PROTEOLYTIC"/>
    <property type="match status" value="1"/>
</dbReference>
<evidence type="ECO:0000313" key="18">
    <source>
        <dbReference type="EMBL" id="KIE47692.1"/>
    </source>
</evidence>
<organism evidence="18 19">
    <name type="scientific">Clostridium argentinense CDC 2741</name>
    <dbReference type="NCBI Taxonomy" id="1418104"/>
    <lineage>
        <taxon>Bacteria</taxon>
        <taxon>Bacillati</taxon>
        <taxon>Bacillota</taxon>
        <taxon>Clostridia</taxon>
        <taxon>Eubacteriales</taxon>
        <taxon>Clostridiaceae</taxon>
        <taxon>Clostridium</taxon>
    </lineage>
</organism>
<dbReference type="EMBL" id="AYSO01000014">
    <property type="protein sequence ID" value="KIE47692.1"/>
    <property type="molecule type" value="Genomic_DNA"/>
</dbReference>
<sequence length="777" mass="88369">MENNIKKLPLIPLRGVNIFPYMVLHFDVGREKSILALEEAMSKDQKIFLVSQKDAKVEEPEEKDIYKVGTVCNIKQFVKLPGNYMRVLVEGLSRARIVNYIDEEDSIYSEVEIIEDIKYENNNECMAYVTSIEEAFDRYLELIGDMSSEVLIDLEEEEDYGRFCDTIGSYMMLKQNKKQELLEAIDVKERLEKLLIFIENEIEVVTLEKKIGTKIKSKIGKVQKEYYLREQLKVIQEELGEEDEESKEIREYEDKINKNKLPKEVKEKAIYELNRLKSSGVHTQEAVVVKNYLDWVLELPWNKLTKDNLDIKNARKVLNDEHYGLEDVKERIIEYLAVRKISRTLKGPILCLVGPPGVGKTSIAKSVANALGRKFVRMSLGGVKDEAEIRGHRKTYVGAIPGRIINGMKEAGYKNPLFLLDEIDKMGADHRGSLADALLEVLDSEQNSTFRDHYLELDFDLSKVLFITTANSLDTISRPLLDRMEIIEVTGYTPEEKFFIAKDHLIPKLLKEHNMEEGQIKIYDSAIRNIVENYTRESGVRNLERKISSVIRKSITEMVEKDKKKVAITTSYVRKYLGPEIYSYDDLDKEDKIGVVTGLAWTGYGGDTLPVEVTVMEGNGKLQLTGQLGDVMKESAKAGYSYVRTNTKHFNIEENFYKDKDIHIHVPEGAVPKDGPSAGVTMVTAMVSALSNKKVKHNVAMTGEVTLTGRVLPIGGLKEKSLAAYRMGIDTIIIPKDNKRDIEKLPKSLKNKLNFIIAENVDDVLENALIGEMKNGN</sequence>
<dbReference type="InterPro" id="IPR004815">
    <property type="entry name" value="Lon_bac/euk-typ"/>
</dbReference>
<dbReference type="HAMAP" id="MF_01973">
    <property type="entry name" value="lon_bact"/>
    <property type="match status" value="1"/>
</dbReference>